<dbReference type="Proteomes" id="UP000254938">
    <property type="component" value="Unassembled WGS sequence"/>
</dbReference>
<proteinExistence type="predicted"/>
<accession>A0A377TQ74</accession>
<reference evidence="3 4" key="1">
    <citation type="submission" date="2018-06" db="EMBL/GenBank/DDBJ databases">
        <authorList>
            <consortium name="Pathogen Informatics"/>
            <person name="Doyle S."/>
        </authorList>
    </citation>
    <scope>NUCLEOTIDE SEQUENCE [LARGE SCALE GENOMIC DNA]</scope>
    <source>
        <strain evidence="3 4">NCTC9140</strain>
    </source>
</reference>
<sequence>MTKSTITREQVIALIAEHSYDSALVDALEHLLATMNSEPVALQPELAKVIYHFRDWNEGFPVERFKADYVISWMLANYPPAQPAPERDQVRSAHAEWSQATFGNVGPVGPLKHLSKEALEAAAEPGDLSEWADMQFLLWDAQRRAGVTDEQITQAMIEKLAVNKQRSWPEPKDGEPRLHIKEQPAPVVPDGVVTAEHRRVIEMLLNVCGAAFELADDSCQQDVDGEDCHVVPDDAFQKLSDALDEIENTLPTEDIDRPDVFLAWSAMPRAALKSILQAGNSPEQRGNSLVIPDEMTPEQAYEIGDYHGDPVDVFARGANWMRQHIIDSTLAAAPQLPGSDPATVPGKWIPVSERIPDNTEPVLCIEKRADFGTYGQPFVCWHDGGGWVGKTNYRPIVTHWMPLPAAPAGGEVMENRYIYHYCAVNGNASISGIAQLTFRIKSQEDVERLKELIAGDDFRPKAINSLSYLGRENDD</sequence>
<evidence type="ECO:0000259" key="2">
    <source>
        <dbReference type="Pfam" id="PF04448"/>
    </source>
</evidence>
<dbReference type="Pfam" id="PF04447">
    <property type="entry name" value="dATP-dGTP_PPHyd"/>
    <property type="match status" value="1"/>
</dbReference>
<dbReference type="InterPro" id="IPR007538">
    <property type="entry name" value="dATP/dGTP_dipphydrolase_MazZ"/>
</dbReference>
<dbReference type="AlphaFoldDB" id="A0A377TQ74"/>
<evidence type="ECO:0000313" key="3">
    <source>
        <dbReference type="EMBL" id="STS80774.1"/>
    </source>
</evidence>
<dbReference type="InterPro" id="IPR007539">
    <property type="entry name" value="DUF551"/>
</dbReference>
<gene>
    <name evidence="3" type="ORF">NCTC9140_02492</name>
</gene>
<name>A0A377TQ74_KLEPN</name>
<evidence type="ECO:0000313" key="4">
    <source>
        <dbReference type="Proteomes" id="UP000254938"/>
    </source>
</evidence>
<feature type="domain" description="dATP/dGTP diphosphohydrolase MazZ" evidence="1">
    <location>
        <begin position="91"/>
        <end position="184"/>
    </location>
</feature>
<evidence type="ECO:0000259" key="1">
    <source>
        <dbReference type="Pfam" id="PF04447"/>
    </source>
</evidence>
<dbReference type="Pfam" id="PF04448">
    <property type="entry name" value="DUF551"/>
    <property type="match status" value="1"/>
</dbReference>
<dbReference type="EMBL" id="UGKQ01000007">
    <property type="protein sequence ID" value="STS80774.1"/>
    <property type="molecule type" value="Genomic_DNA"/>
</dbReference>
<organism evidence="3 4">
    <name type="scientific">Klebsiella pneumoniae</name>
    <dbReference type="NCBI Taxonomy" id="573"/>
    <lineage>
        <taxon>Bacteria</taxon>
        <taxon>Pseudomonadati</taxon>
        <taxon>Pseudomonadota</taxon>
        <taxon>Gammaproteobacteria</taxon>
        <taxon>Enterobacterales</taxon>
        <taxon>Enterobacteriaceae</taxon>
        <taxon>Klebsiella/Raoultella group</taxon>
        <taxon>Klebsiella</taxon>
        <taxon>Klebsiella pneumoniae complex</taxon>
    </lineage>
</organism>
<feature type="domain" description="DUF551" evidence="2">
    <location>
        <begin position="347"/>
        <end position="407"/>
    </location>
</feature>
<protein>
    <submittedName>
        <fullName evidence="3">Eaa1</fullName>
    </submittedName>
</protein>